<dbReference type="PANTHER" id="PTHR43394:SF1">
    <property type="entry name" value="ATP-BINDING CASSETTE SUB-FAMILY B MEMBER 10, MITOCHONDRIAL"/>
    <property type="match status" value="1"/>
</dbReference>
<feature type="transmembrane region" description="Helical" evidence="8">
    <location>
        <begin position="137"/>
        <end position="159"/>
    </location>
</feature>
<dbReference type="OrthoDB" id="9762778at2"/>
<comment type="subcellular location">
    <subcellularLocation>
        <location evidence="1">Cell membrane</location>
        <topology evidence="1">Multi-pass membrane protein</topology>
    </subcellularLocation>
</comment>
<gene>
    <name evidence="11" type="ORF">EH55_04430</name>
</gene>
<sequence>MLKLAKKEEWTSYFRVLKYCVPYKKRLIYAVVCMILSAVASIIPPWLIKNVVDDVLIRKQTQLLNILCVSVVFLYILKAAFAYANLYLMTWVGQKVVIDIRLELYDRTQRLSLATLYSRRSGEFLSRITNDVATLQNILASAVIDFVVQGVTFVGIIGFLIFLNWRLTLVTSLIIPVAALAIDRASSKLRSVGAVIQDRLAMVAAIAQEAVSSIKIVRSFATEEEEYKRFKEESDLHFKAVMKGTQVRGVLEGIVEVILISALAIILWSGGRSVIAGRLTAGGLIAFCTYIGLLVQPVRTLSRVVSSIQQGAASADRIFEILDEKNEVPVAENPQILSPMEGRVSFENVRFGYNDSKMVLNGLSFDIKRGEKVAIVGPTGAGKSTIADLIMRFYDPQGGAVKVDGVDIRAVEIKSYRRQIGVVPQDPVLMKGTLAYNIGYGCKNVTKEALVRAAEMAGIYDFIKTLPRGFDTEVGERGVTLSGGQRQRVAIARAVVRDPKILIMDEATSSLDTLVEQQVQEAMNNAMEGRTAIVIAHRLSTIRDADRIFVLREGAIAEMGTHDELIAAGGQYYKMYAAGNGRHTPEEA</sequence>
<dbReference type="GO" id="GO:0015421">
    <property type="term" value="F:ABC-type oligopeptide transporter activity"/>
    <property type="evidence" value="ECO:0007669"/>
    <property type="project" value="TreeGrafter"/>
</dbReference>
<dbReference type="EMBL" id="JMKI01000031">
    <property type="protein sequence ID" value="KEJ92254.1"/>
    <property type="molecule type" value="Genomic_DNA"/>
</dbReference>
<organism evidence="11 12">
    <name type="scientific">Synergistes jonesii</name>
    <dbReference type="NCBI Taxonomy" id="2754"/>
    <lineage>
        <taxon>Bacteria</taxon>
        <taxon>Thermotogati</taxon>
        <taxon>Synergistota</taxon>
        <taxon>Synergistia</taxon>
        <taxon>Synergistales</taxon>
        <taxon>Synergistaceae</taxon>
        <taxon>Synergistes</taxon>
    </lineage>
</organism>
<evidence type="ECO:0000313" key="11">
    <source>
        <dbReference type="EMBL" id="KEJ92254.1"/>
    </source>
</evidence>
<feature type="transmembrane region" description="Helical" evidence="8">
    <location>
        <begin position="165"/>
        <end position="182"/>
    </location>
</feature>
<dbReference type="SMART" id="SM00382">
    <property type="entry name" value="AAA"/>
    <property type="match status" value="1"/>
</dbReference>
<dbReference type="RefSeq" id="WP_037975969.1">
    <property type="nucleotide sequence ID" value="NZ_JAWRIX010000039.1"/>
</dbReference>
<dbReference type="AlphaFoldDB" id="A0A073IR50"/>
<dbReference type="InterPro" id="IPR011527">
    <property type="entry name" value="ABC1_TM_dom"/>
</dbReference>
<feature type="transmembrane region" description="Helical" evidence="8">
    <location>
        <begin position="27"/>
        <end position="48"/>
    </location>
</feature>
<evidence type="ECO:0000259" key="9">
    <source>
        <dbReference type="PROSITE" id="PS50893"/>
    </source>
</evidence>
<keyword evidence="12" id="KW-1185">Reference proteome</keyword>
<dbReference type="InterPro" id="IPR003593">
    <property type="entry name" value="AAA+_ATPase"/>
</dbReference>
<dbReference type="InterPro" id="IPR017871">
    <property type="entry name" value="ABC_transporter-like_CS"/>
</dbReference>
<evidence type="ECO:0000256" key="7">
    <source>
        <dbReference type="ARBA" id="ARBA00023136"/>
    </source>
</evidence>
<dbReference type="GeneID" id="90983551"/>
<feature type="domain" description="ABC transmembrane type-1" evidence="10">
    <location>
        <begin position="30"/>
        <end position="310"/>
    </location>
</feature>
<keyword evidence="4" id="KW-0547">Nucleotide-binding</keyword>
<name>A0A073IR50_9BACT</name>
<feature type="transmembrane region" description="Helical" evidence="8">
    <location>
        <begin position="275"/>
        <end position="295"/>
    </location>
</feature>
<feature type="domain" description="ABC transporter" evidence="9">
    <location>
        <begin position="344"/>
        <end position="578"/>
    </location>
</feature>
<dbReference type="GO" id="GO:0016887">
    <property type="term" value="F:ATP hydrolysis activity"/>
    <property type="evidence" value="ECO:0007669"/>
    <property type="project" value="InterPro"/>
</dbReference>
<dbReference type="InterPro" id="IPR039421">
    <property type="entry name" value="Type_1_exporter"/>
</dbReference>
<protein>
    <submittedName>
        <fullName evidence="11">ABC transporter permease</fullName>
    </submittedName>
</protein>
<dbReference type="PANTHER" id="PTHR43394">
    <property type="entry name" value="ATP-DEPENDENT PERMEASE MDL1, MITOCHONDRIAL"/>
    <property type="match status" value="1"/>
</dbReference>
<dbReference type="Proteomes" id="UP000027665">
    <property type="component" value="Unassembled WGS sequence"/>
</dbReference>
<dbReference type="InterPro" id="IPR003439">
    <property type="entry name" value="ABC_transporter-like_ATP-bd"/>
</dbReference>
<dbReference type="STRING" id="2754.EH55_04430"/>
<dbReference type="PROSITE" id="PS50893">
    <property type="entry name" value="ABC_TRANSPORTER_2"/>
    <property type="match status" value="1"/>
</dbReference>
<dbReference type="GO" id="GO:0005524">
    <property type="term" value="F:ATP binding"/>
    <property type="evidence" value="ECO:0007669"/>
    <property type="project" value="UniProtKB-KW"/>
</dbReference>
<accession>A0A073IR50</accession>
<dbReference type="FunFam" id="3.40.50.300:FF:000287">
    <property type="entry name" value="Multidrug ABC transporter ATP-binding protein"/>
    <property type="match status" value="1"/>
</dbReference>
<dbReference type="CDD" id="cd18552">
    <property type="entry name" value="ABC_6TM_MsbA_like"/>
    <property type="match status" value="1"/>
</dbReference>
<dbReference type="PROSITE" id="PS00211">
    <property type="entry name" value="ABC_TRANSPORTER_1"/>
    <property type="match status" value="1"/>
</dbReference>
<dbReference type="GO" id="GO:0005886">
    <property type="term" value="C:plasma membrane"/>
    <property type="evidence" value="ECO:0007669"/>
    <property type="project" value="UniProtKB-SubCell"/>
</dbReference>
<dbReference type="Pfam" id="PF00005">
    <property type="entry name" value="ABC_tran"/>
    <property type="match status" value="1"/>
</dbReference>
<dbReference type="SUPFAM" id="SSF52540">
    <property type="entry name" value="P-loop containing nucleoside triphosphate hydrolases"/>
    <property type="match status" value="1"/>
</dbReference>
<evidence type="ECO:0000256" key="4">
    <source>
        <dbReference type="ARBA" id="ARBA00022741"/>
    </source>
</evidence>
<evidence type="ECO:0000259" key="10">
    <source>
        <dbReference type="PROSITE" id="PS50929"/>
    </source>
</evidence>
<feature type="transmembrane region" description="Helical" evidence="8">
    <location>
        <begin position="249"/>
        <end position="269"/>
    </location>
</feature>
<reference evidence="11 12" key="1">
    <citation type="submission" date="2014-04" db="EMBL/GenBank/DDBJ databases">
        <title>Draft Genome Sequence of Synergistes jonesii.</title>
        <authorList>
            <person name="Coil D.A."/>
            <person name="Eisen J.A."/>
            <person name="Holland-Moritz H.E."/>
        </authorList>
    </citation>
    <scope>NUCLEOTIDE SEQUENCE [LARGE SCALE GENOMIC DNA]</scope>
    <source>
        <strain evidence="11 12">78-1</strain>
    </source>
</reference>
<dbReference type="InterPro" id="IPR027417">
    <property type="entry name" value="P-loop_NTPase"/>
</dbReference>
<keyword evidence="7 8" id="KW-0472">Membrane</keyword>
<keyword evidence="6 8" id="KW-1133">Transmembrane helix</keyword>
<keyword evidence="2" id="KW-0813">Transport</keyword>
<dbReference type="eggNOG" id="COG1132">
    <property type="taxonomic scope" value="Bacteria"/>
</dbReference>
<feature type="transmembrane region" description="Helical" evidence="8">
    <location>
        <begin position="63"/>
        <end position="88"/>
    </location>
</feature>
<evidence type="ECO:0000256" key="2">
    <source>
        <dbReference type="ARBA" id="ARBA00022448"/>
    </source>
</evidence>
<dbReference type="PROSITE" id="PS50929">
    <property type="entry name" value="ABC_TM1F"/>
    <property type="match status" value="1"/>
</dbReference>
<evidence type="ECO:0000256" key="3">
    <source>
        <dbReference type="ARBA" id="ARBA00022692"/>
    </source>
</evidence>
<proteinExistence type="predicted"/>
<dbReference type="Pfam" id="PF00664">
    <property type="entry name" value="ABC_membrane"/>
    <property type="match status" value="1"/>
</dbReference>
<evidence type="ECO:0000313" key="12">
    <source>
        <dbReference type="Proteomes" id="UP000027665"/>
    </source>
</evidence>
<dbReference type="Gene3D" id="1.20.1560.10">
    <property type="entry name" value="ABC transporter type 1, transmembrane domain"/>
    <property type="match status" value="1"/>
</dbReference>
<keyword evidence="3 8" id="KW-0812">Transmembrane</keyword>
<dbReference type="Gene3D" id="3.40.50.300">
    <property type="entry name" value="P-loop containing nucleotide triphosphate hydrolases"/>
    <property type="match status" value="1"/>
</dbReference>
<dbReference type="SUPFAM" id="SSF90123">
    <property type="entry name" value="ABC transporter transmembrane region"/>
    <property type="match status" value="1"/>
</dbReference>
<keyword evidence="5" id="KW-0067">ATP-binding</keyword>
<dbReference type="InterPro" id="IPR036640">
    <property type="entry name" value="ABC1_TM_sf"/>
</dbReference>
<evidence type="ECO:0000256" key="1">
    <source>
        <dbReference type="ARBA" id="ARBA00004651"/>
    </source>
</evidence>
<evidence type="ECO:0000256" key="8">
    <source>
        <dbReference type="SAM" id="Phobius"/>
    </source>
</evidence>
<comment type="caution">
    <text evidence="11">The sequence shown here is derived from an EMBL/GenBank/DDBJ whole genome shotgun (WGS) entry which is preliminary data.</text>
</comment>
<evidence type="ECO:0000256" key="5">
    <source>
        <dbReference type="ARBA" id="ARBA00022840"/>
    </source>
</evidence>
<evidence type="ECO:0000256" key="6">
    <source>
        <dbReference type="ARBA" id="ARBA00022989"/>
    </source>
</evidence>
<dbReference type="PATRIC" id="fig|2754.20.peg.64"/>